<organism evidence="1 2">
    <name type="scientific">Sinosporangium siamense</name>
    <dbReference type="NCBI Taxonomy" id="1367973"/>
    <lineage>
        <taxon>Bacteria</taxon>
        <taxon>Bacillati</taxon>
        <taxon>Actinomycetota</taxon>
        <taxon>Actinomycetes</taxon>
        <taxon>Streptosporangiales</taxon>
        <taxon>Streptosporangiaceae</taxon>
        <taxon>Sinosporangium</taxon>
    </lineage>
</organism>
<reference evidence="1" key="1">
    <citation type="submission" date="2021-01" db="EMBL/GenBank/DDBJ databases">
        <title>Whole genome shotgun sequence of Sinosporangium siamense NBRC 109515.</title>
        <authorList>
            <person name="Komaki H."/>
            <person name="Tamura T."/>
        </authorList>
    </citation>
    <scope>NUCLEOTIDE SEQUENCE</scope>
    <source>
        <strain evidence="1">NBRC 109515</strain>
    </source>
</reference>
<accession>A0A919REQ5</accession>
<gene>
    <name evidence="1" type="ORF">Ssi02_27610</name>
</gene>
<keyword evidence="2" id="KW-1185">Reference proteome</keyword>
<dbReference type="AlphaFoldDB" id="A0A919REQ5"/>
<dbReference type="Proteomes" id="UP000606172">
    <property type="component" value="Unassembled WGS sequence"/>
</dbReference>
<sequence>MLVADMKDESCGIYKSGERRRRFMYRSGCVILSLSLGVALASCGREEHFDPAAVADVRSIGKVLSEANSEWYSGDNWWPPLRSFGRVLVLDVGVVEPRGAIEKARKLLLERGWKIDLPVKGEELYMSSRGRQGAELLIFSVRSYVQEWGLESLEAPSEVKAIKEARQMSSSDGLLLVHVQP</sequence>
<proteinExistence type="predicted"/>
<comment type="caution">
    <text evidence="1">The sequence shown here is derived from an EMBL/GenBank/DDBJ whole genome shotgun (WGS) entry which is preliminary data.</text>
</comment>
<evidence type="ECO:0000313" key="2">
    <source>
        <dbReference type="Proteomes" id="UP000606172"/>
    </source>
</evidence>
<evidence type="ECO:0000313" key="1">
    <source>
        <dbReference type="EMBL" id="GII92530.1"/>
    </source>
</evidence>
<protein>
    <submittedName>
        <fullName evidence="1">Uncharacterized protein</fullName>
    </submittedName>
</protein>
<name>A0A919REQ5_9ACTN</name>
<dbReference type="EMBL" id="BOOW01000018">
    <property type="protein sequence ID" value="GII92530.1"/>
    <property type="molecule type" value="Genomic_DNA"/>
</dbReference>